<accession>A0A7W5FML0</accession>
<dbReference type="EMBL" id="JACHXK010000004">
    <property type="protein sequence ID" value="MBB3110233.1"/>
    <property type="molecule type" value="Genomic_DNA"/>
</dbReference>
<dbReference type="Gene3D" id="3.40.50.2000">
    <property type="entry name" value="Glycogen Phosphorylase B"/>
    <property type="match status" value="1"/>
</dbReference>
<keyword evidence="3" id="KW-1185">Reference proteome</keyword>
<dbReference type="RefSeq" id="WP_183600060.1">
    <property type="nucleotide sequence ID" value="NZ_JACHXK010000004.1"/>
</dbReference>
<sequence length="353" mass="39817">MNILFVYYIPSGGVETLNRQRARALREAGFNAHILYYQWGAGIQNADDTPVFITNNDIEIKQILDHGQYDVIVVTTDHQTFAKFRMLGYTGKFILEIQGYGPQHVAWKALSDAAPVINRHASALLQPNTPHIGTIFQTIYPHIPQFNFNNCFDSDNFTYHSLPHNPNPILAWIGRIEDNKNWREFIAIGSHMAALVPNIELWMFEDPSLADPYERVEFEQMIGQPPLAGRLKLHANVPNAKMQEMFSIIGDSGGMLISTSKVEGAPYCILEAMSCRCPVLATNSDGVTSSIIPNVTGQFYPLGNIAQAVAEAMELMVNTQRREQMRNTAQHHVKTEFHTSLYTSRFIQMLYAL</sequence>
<dbReference type="PANTHER" id="PTHR12526:SF630">
    <property type="entry name" value="GLYCOSYLTRANSFERASE"/>
    <property type="match status" value="1"/>
</dbReference>
<dbReference type="Proteomes" id="UP000570361">
    <property type="component" value="Unassembled WGS sequence"/>
</dbReference>
<dbReference type="GO" id="GO:0016757">
    <property type="term" value="F:glycosyltransferase activity"/>
    <property type="evidence" value="ECO:0007669"/>
    <property type="project" value="InterPro"/>
</dbReference>
<comment type="caution">
    <text evidence="2">The sequence shown here is derived from an EMBL/GenBank/DDBJ whole genome shotgun (WGS) entry which is preliminary data.</text>
</comment>
<dbReference type="CDD" id="cd03801">
    <property type="entry name" value="GT4_PimA-like"/>
    <property type="match status" value="1"/>
</dbReference>
<protein>
    <submittedName>
        <fullName evidence="2">Glycosyltransferase involved in cell wall biosynthesis</fullName>
    </submittedName>
</protein>
<reference evidence="2 3" key="1">
    <citation type="submission" date="2020-08" db="EMBL/GenBank/DDBJ databases">
        <title>Genomic Encyclopedia of Type Strains, Phase III (KMG-III): the genomes of soil and plant-associated and newly described type strains.</title>
        <authorList>
            <person name="Whitman W."/>
        </authorList>
    </citation>
    <scope>NUCLEOTIDE SEQUENCE [LARGE SCALE GENOMIC DNA]</scope>
    <source>
        <strain evidence="2 3">CECT 5862</strain>
    </source>
</reference>
<evidence type="ECO:0000313" key="3">
    <source>
        <dbReference type="Proteomes" id="UP000570361"/>
    </source>
</evidence>
<dbReference type="SUPFAM" id="SSF53756">
    <property type="entry name" value="UDP-Glycosyltransferase/glycogen phosphorylase"/>
    <property type="match status" value="1"/>
</dbReference>
<evidence type="ECO:0000313" key="2">
    <source>
        <dbReference type="EMBL" id="MBB3110233.1"/>
    </source>
</evidence>
<keyword evidence="2" id="KW-0808">Transferase</keyword>
<dbReference type="Pfam" id="PF00534">
    <property type="entry name" value="Glycos_transf_1"/>
    <property type="match status" value="1"/>
</dbReference>
<proteinExistence type="predicted"/>
<feature type="domain" description="Glycosyl transferase family 1" evidence="1">
    <location>
        <begin position="166"/>
        <end position="331"/>
    </location>
</feature>
<organism evidence="2 3">
    <name type="scientific">Paenibacillus phyllosphaerae</name>
    <dbReference type="NCBI Taxonomy" id="274593"/>
    <lineage>
        <taxon>Bacteria</taxon>
        <taxon>Bacillati</taxon>
        <taxon>Bacillota</taxon>
        <taxon>Bacilli</taxon>
        <taxon>Bacillales</taxon>
        <taxon>Paenibacillaceae</taxon>
        <taxon>Paenibacillus</taxon>
    </lineage>
</organism>
<name>A0A7W5FML0_9BACL</name>
<dbReference type="InterPro" id="IPR001296">
    <property type="entry name" value="Glyco_trans_1"/>
</dbReference>
<dbReference type="AlphaFoldDB" id="A0A7W5FML0"/>
<gene>
    <name evidence="2" type="ORF">FHS18_002300</name>
</gene>
<dbReference type="PANTHER" id="PTHR12526">
    <property type="entry name" value="GLYCOSYLTRANSFERASE"/>
    <property type="match status" value="1"/>
</dbReference>
<evidence type="ECO:0000259" key="1">
    <source>
        <dbReference type="Pfam" id="PF00534"/>
    </source>
</evidence>